<accession>A0A6C0AG65</accession>
<evidence type="ECO:0000313" key="1">
    <source>
        <dbReference type="EMBL" id="QHS78702.1"/>
    </source>
</evidence>
<organism evidence="1">
    <name type="scientific">viral metagenome</name>
    <dbReference type="NCBI Taxonomy" id="1070528"/>
    <lineage>
        <taxon>unclassified sequences</taxon>
        <taxon>metagenomes</taxon>
        <taxon>organismal metagenomes</taxon>
    </lineage>
</organism>
<dbReference type="AlphaFoldDB" id="A0A6C0AG65"/>
<reference evidence="1" key="1">
    <citation type="journal article" date="2020" name="Nature">
        <title>Giant virus diversity and host interactions through global metagenomics.</title>
        <authorList>
            <person name="Schulz F."/>
            <person name="Roux S."/>
            <person name="Paez-Espino D."/>
            <person name="Jungbluth S."/>
            <person name="Walsh D.A."/>
            <person name="Denef V.J."/>
            <person name="McMahon K.D."/>
            <person name="Konstantinidis K.T."/>
            <person name="Eloe-Fadrosh E.A."/>
            <person name="Kyrpides N.C."/>
            <person name="Woyke T."/>
        </authorList>
    </citation>
    <scope>NUCLEOTIDE SEQUENCE</scope>
    <source>
        <strain evidence="1">GVMAG-S-1024976-23</strain>
    </source>
</reference>
<sequence length="141" mass="16365">MINKNKIINYTMLSKMSKSDKTMFYYLGLSLLLLIVLGVVFGVSSVKESYFSFDGAEYCLAKGVKEMQADWKMKKLWKNESELRSFVRGELESKCQSLSDVPFAKKASVESWGKKIARRAREEWMKNQKRVDKNLDRSNLL</sequence>
<proteinExistence type="predicted"/>
<name>A0A6C0AG65_9ZZZZ</name>
<dbReference type="EMBL" id="MN740602">
    <property type="protein sequence ID" value="QHS78702.1"/>
    <property type="molecule type" value="Genomic_DNA"/>
</dbReference>
<protein>
    <submittedName>
        <fullName evidence="1">Uncharacterized protein</fullName>
    </submittedName>
</protein>